<feature type="compositionally biased region" description="Basic and acidic residues" evidence="1">
    <location>
        <begin position="1"/>
        <end position="11"/>
    </location>
</feature>
<dbReference type="Proteomes" id="UP001595722">
    <property type="component" value="Unassembled WGS sequence"/>
</dbReference>
<keyword evidence="3" id="KW-1185">Reference proteome</keyword>
<protein>
    <submittedName>
        <fullName evidence="2">tRNA (Uracil-5-)-methyltransferase</fullName>
    </submittedName>
</protein>
<evidence type="ECO:0000313" key="2">
    <source>
        <dbReference type="EMBL" id="MFC3680798.1"/>
    </source>
</evidence>
<comment type="caution">
    <text evidence="2">The sequence shown here is derived from an EMBL/GenBank/DDBJ whole genome shotgun (WGS) entry which is preliminary data.</text>
</comment>
<sequence length="63" mass="7586">MRQSGEHKVVDFRSASQRHRQDKEHQRKEDKVASLQQRFKQALPDKKTPVKDYLRKKKAAKKR</sequence>
<name>A0ABV7VUX7_9GAMM</name>
<evidence type="ECO:0000256" key="1">
    <source>
        <dbReference type="SAM" id="MobiDB-lite"/>
    </source>
</evidence>
<feature type="compositionally biased region" description="Basic residues" evidence="1">
    <location>
        <begin position="54"/>
        <end position="63"/>
    </location>
</feature>
<accession>A0ABV7VUX7</accession>
<feature type="compositionally biased region" description="Basic and acidic residues" evidence="1">
    <location>
        <begin position="19"/>
        <end position="32"/>
    </location>
</feature>
<feature type="region of interest" description="Disordered" evidence="1">
    <location>
        <begin position="1"/>
        <end position="63"/>
    </location>
</feature>
<dbReference type="RefSeq" id="WP_376866898.1">
    <property type="nucleotide sequence ID" value="NZ_JBHRYB010000013.1"/>
</dbReference>
<gene>
    <name evidence="2" type="ORF">ACFOMG_11880</name>
</gene>
<organism evidence="2 3">
    <name type="scientific">Bacterioplanoides pacificum</name>
    <dbReference type="NCBI Taxonomy" id="1171596"/>
    <lineage>
        <taxon>Bacteria</taxon>
        <taxon>Pseudomonadati</taxon>
        <taxon>Pseudomonadota</taxon>
        <taxon>Gammaproteobacteria</taxon>
        <taxon>Oceanospirillales</taxon>
        <taxon>Oceanospirillaceae</taxon>
        <taxon>Bacterioplanoides</taxon>
    </lineage>
</organism>
<dbReference type="EMBL" id="JBHRYB010000013">
    <property type="protein sequence ID" value="MFC3680798.1"/>
    <property type="molecule type" value="Genomic_DNA"/>
</dbReference>
<proteinExistence type="predicted"/>
<evidence type="ECO:0000313" key="3">
    <source>
        <dbReference type="Proteomes" id="UP001595722"/>
    </source>
</evidence>
<reference evidence="3" key="1">
    <citation type="journal article" date="2019" name="Int. J. Syst. Evol. Microbiol.">
        <title>The Global Catalogue of Microorganisms (GCM) 10K type strain sequencing project: providing services to taxonomists for standard genome sequencing and annotation.</title>
        <authorList>
            <consortium name="The Broad Institute Genomics Platform"/>
            <consortium name="The Broad Institute Genome Sequencing Center for Infectious Disease"/>
            <person name="Wu L."/>
            <person name="Ma J."/>
        </authorList>
    </citation>
    <scope>NUCLEOTIDE SEQUENCE [LARGE SCALE GENOMIC DNA]</scope>
    <source>
        <strain evidence="3">KCTC 42424</strain>
    </source>
</reference>
<feature type="compositionally biased region" description="Basic and acidic residues" evidence="1">
    <location>
        <begin position="43"/>
        <end position="53"/>
    </location>
</feature>